<name>A0A1W2EZJ7_9PSEU</name>
<dbReference type="EMBL" id="FWYC01000011">
    <property type="protein sequence ID" value="SMD14646.1"/>
    <property type="molecule type" value="Genomic_DNA"/>
</dbReference>
<accession>A0A1W2EZJ7</accession>
<dbReference type="Gene3D" id="3.40.50.150">
    <property type="entry name" value="Vaccinia Virus protein VP39"/>
    <property type="match status" value="1"/>
</dbReference>
<dbReference type="InterPro" id="IPR029063">
    <property type="entry name" value="SAM-dependent_MTases_sf"/>
</dbReference>
<dbReference type="AlphaFoldDB" id="A0A1W2EZJ7"/>
<dbReference type="SUPFAM" id="SSF53335">
    <property type="entry name" value="S-adenosyl-L-methionine-dependent methyltransferases"/>
    <property type="match status" value="1"/>
</dbReference>
<dbReference type="STRING" id="40571.SAMN05660733_04700"/>
<evidence type="ECO:0000313" key="2">
    <source>
        <dbReference type="Proteomes" id="UP000192840"/>
    </source>
</evidence>
<gene>
    <name evidence="1" type="ORF">SAMN05660733_04700</name>
</gene>
<proteinExistence type="predicted"/>
<protein>
    <recommendedName>
        <fullName evidence="3">Methyltransferase domain-containing protein</fullName>
    </recommendedName>
</protein>
<dbReference type="Proteomes" id="UP000192840">
    <property type="component" value="Unassembled WGS sequence"/>
</dbReference>
<evidence type="ECO:0008006" key="3">
    <source>
        <dbReference type="Google" id="ProtNLM"/>
    </source>
</evidence>
<organism evidence="1 2">
    <name type="scientific">Lentzea albidocapillata</name>
    <dbReference type="NCBI Taxonomy" id="40571"/>
    <lineage>
        <taxon>Bacteria</taxon>
        <taxon>Bacillati</taxon>
        <taxon>Actinomycetota</taxon>
        <taxon>Actinomycetes</taxon>
        <taxon>Pseudonocardiales</taxon>
        <taxon>Pseudonocardiaceae</taxon>
        <taxon>Lentzea</taxon>
    </lineage>
</organism>
<evidence type="ECO:0000313" key="1">
    <source>
        <dbReference type="EMBL" id="SMD14646.1"/>
    </source>
</evidence>
<keyword evidence="2" id="KW-1185">Reference proteome</keyword>
<sequence length="49" mass="5774">MLHYLEDWAAPLGELRRVLKPGDRLIAVVNHPIIFKMQYREADYFATSK</sequence>
<reference evidence="2" key="1">
    <citation type="submission" date="2017-04" db="EMBL/GenBank/DDBJ databases">
        <authorList>
            <person name="Varghese N."/>
            <person name="Submissions S."/>
        </authorList>
    </citation>
    <scope>NUCLEOTIDE SEQUENCE [LARGE SCALE GENOMIC DNA]</scope>
    <source>
        <strain evidence="2">DSM 44073</strain>
    </source>
</reference>
<dbReference type="eggNOG" id="COG2226">
    <property type="taxonomic scope" value="Bacteria"/>
</dbReference>